<dbReference type="EMBL" id="CP000554">
    <property type="protein sequence ID" value="ABM77443.1"/>
    <property type="molecule type" value="Genomic_DNA"/>
</dbReference>
<evidence type="ECO:0000313" key="2">
    <source>
        <dbReference type="Proteomes" id="UP000002274"/>
    </source>
</evidence>
<evidence type="ECO:0000313" key="1">
    <source>
        <dbReference type="EMBL" id="ABM77443.1"/>
    </source>
</evidence>
<proteinExistence type="predicted"/>
<dbReference type="Proteomes" id="UP000002274">
    <property type="component" value="Chromosome"/>
</dbReference>
<organism evidence="1 2">
    <name type="scientific">Prochlorococcus marinus (strain MIT 9303)</name>
    <dbReference type="NCBI Taxonomy" id="59922"/>
    <lineage>
        <taxon>Bacteria</taxon>
        <taxon>Bacillati</taxon>
        <taxon>Cyanobacteriota</taxon>
        <taxon>Cyanophyceae</taxon>
        <taxon>Synechococcales</taxon>
        <taxon>Prochlorococcaceae</taxon>
        <taxon>Prochlorococcus</taxon>
    </lineage>
</organism>
<protein>
    <submittedName>
        <fullName evidence="1">Uncharacterized protein</fullName>
    </submittedName>
</protein>
<dbReference type="HOGENOM" id="CLU_3102559_0_0_3"/>
<name>A2C7I3_PROM3</name>
<dbReference type="AlphaFoldDB" id="A2C7I3"/>
<gene>
    <name evidence="1" type="ordered locus">P9303_06921</name>
</gene>
<dbReference type="KEGG" id="pmf:P9303_06921"/>
<reference evidence="1 2" key="1">
    <citation type="journal article" date="2007" name="PLoS Genet.">
        <title>Patterns and implications of gene gain and loss in the evolution of Prochlorococcus.</title>
        <authorList>
            <person name="Kettler G.C."/>
            <person name="Martiny A.C."/>
            <person name="Huang K."/>
            <person name="Zucker J."/>
            <person name="Coleman M.L."/>
            <person name="Rodrigue S."/>
            <person name="Chen F."/>
            <person name="Lapidus A."/>
            <person name="Ferriera S."/>
            <person name="Johnson J."/>
            <person name="Steglich C."/>
            <person name="Church G.M."/>
            <person name="Richardson P."/>
            <person name="Chisholm S.W."/>
        </authorList>
    </citation>
    <scope>NUCLEOTIDE SEQUENCE [LARGE SCALE GENOMIC DNA]</scope>
    <source>
        <strain evidence="1 2">MIT 9303</strain>
    </source>
</reference>
<sequence length="53" mass="6058">MRGRVMGINRFQENGNLRLITGGFSSASIELAEGCKYLLLGLVLRFSYLWQMF</sequence>
<accession>A2C7I3</accession>
<dbReference type="STRING" id="59922.P9303_06921"/>